<keyword evidence="3" id="KW-1185">Reference proteome</keyword>
<organism evidence="2 3">
    <name type="scientific">Microbacterium ginsengiterrae</name>
    <dbReference type="NCBI Taxonomy" id="546115"/>
    <lineage>
        <taxon>Bacteria</taxon>
        <taxon>Bacillati</taxon>
        <taxon>Actinomycetota</taxon>
        <taxon>Actinomycetes</taxon>
        <taxon>Micrococcales</taxon>
        <taxon>Microbacteriaceae</taxon>
        <taxon>Microbacterium</taxon>
    </lineage>
</organism>
<evidence type="ECO:0000313" key="2">
    <source>
        <dbReference type="EMBL" id="MBB5743380.1"/>
    </source>
</evidence>
<comment type="caution">
    <text evidence="2">The sequence shown here is derived from an EMBL/GenBank/DDBJ whole genome shotgun (WGS) entry which is preliminary data.</text>
</comment>
<gene>
    <name evidence="2" type="ORF">HD600_001877</name>
</gene>
<accession>A0A7W9FBP7</accession>
<sequence>MLARQWLVLVVGTALTVAGAVAAVQMTGVFTARTTITLLPPPGWAIGGNTLTDSAATMVGFAKLIEQTVNDSQDGQLFAAPDTPLYGAGVRQGELVYVPNAGGQWAPNFNRPFLYIDVVGPTPEYVESRVEALTEEVADAVDERQDEFGVAEDQRVTWDATPATPEVSYVGPNRLRMLGGIALLGAGVTAGAAFGVDLLRKRRADARATVH</sequence>
<dbReference type="AlphaFoldDB" id="A0A7W9FBP7"/>
<feature type="transmembrane region" description="Helical" evidence="1">
    <location>
        <begin position="177"/>
        <end position="199"/>
    </location>
</feature>
<keyword evidence="1" id="KW-1133">Transmembrane helix</keyword>
<evidence type="ECO:0000256" key="1">
    <source>
        <dbReference type="SAM" id="Phobius"/>
    </source>
</evidence>
<evidence type="ECO:0000313" key="3">
    <source>
        <dbReference type="Proteomes" id="UP000517712"/>
    </source>
</evidence>
<keyword evidence="1" id="KW-0472">Membrane</keyword>
<reference evidence="2 3" key="1">
    <citation type="submission" date="2020-08" db="EMBL/GenBank/DDBJ databases">
        <title>Sequencing the genomes of 1000 actinobacteria strains.</title>
        <authorList>
            <person name="Klenk H.-P."/>
        </authorList>
    </citation>
    <scope>NUCLEOTIDE SEQUENCE [LARGE SCALE GENOMIC DNA]</scope>
    <source>
        <strain evidence="2 3">DSM 24823</strain>
    </source>
</reference>
<keyword evidence="1" id="KW-0812">Transmembrane</keyword>
<protein>
    <submittedName>
        <fullName evidence="2">Uncharacterized protein involved in exopolysaccharide biosynthesis</fullName>
    </submittedName>
</protein>
<dbReference type="EMBL" id="JACHMU010000001">
    <property type="protein sequence ID" value="MBB5743380.1"/>
    <property type="molecule type" value="Genomic_DNA"/>
</dbReference>
<proteinExistence type="predicted"/>
<dbReference type="Proteomes" id="UP000517712">
    <property type="component" value="Unassembled WGS sequence"/>
</dbReference>
<name>A0A7W9FBP7_9MICO</name>
<dbReference type="RefSeq" id="WP_184283228.1">
    <property type="nucleotide sequence ID" value="NZ_BAAAPG010000001.1"/>
</dbReference>